<evidence type="ECO:0000256" key="5">
    <source>
        <dbReference type="ARBA" id="ARBA00023329"/>
    </source>
</evidence>
<evidence type="ECO:0000313" key="6">
    <source>
        <dbReference type="EMBL" id="VDN53660.1"/>
    </source>
</evidence>
<keyword evidence="4" id="KW-0967">Endosome</keyword>
<evidence type="ECO:0000313" key="7">
    <source>
        <dbReference type="Proteomes" id="UP000038040"/>
    </source>
</evidence>
<evidence type="ECO:0000256" key="1">
    <source>
        <dbReference type="ARBA" id="ARBA00004412"/>
    </source>
</evidence>
<keyword evidence="8" id="KW-1185">Reference proteome</keyword>
<comment type="subcellular location">
    <subcellularLocation>
        <location evidence="2">Cytoplasmic vesicle</location>
    </subcellularLocation>
    <subcellularLocation>
        <location evidence="1">Early endosome</location>
    </subcellularLocation>
    <subcellularLocation>
        <location evidence="3">Late endosome</location>
    </subcellularLocation>
</comment>
<dbReference type="PANTHER" id="PTHR13364:SF6">
    <property type="entry name" value="SPERMATOGENESIS-DEFECTIVE PROTEIN 39 HOMOLOG"/>
    <property type="match status" value="1"/>
</dbReference>
<dbReference type="GO" id="GO:0006886">
    <property type="term" value="P:intracellular protein transport"/>
    <property type="evidence" value="ECO:0007669"/>
    <property type="project" value="TreeGrafter"/>
</dbReference>
<evidence type="ECO:0000256" key="2">
    <source>
        <dbReference type="ARBA" id="ARBA00004541"/>
    </source>
</evidence>
<accession>A0A0N4UQ44</accession>
<protein>
    <submittedName>
        <fullName evidence="9">Vps16_C domain-containing protein</fullName>
    </submittedName>
</protein>
<dbReference type="InterPro" id="IPR040057">
    <property type="entry name" value="Spe-39"/>
</dbReference>
<dbReference type="WBParaSite" id="DME_0001011101-mRNA-1">
    <property type="protein sequence ID" value="DME_0001011101-mRNA-1"/>
    <property type="gene ID" value="DME_0001011101"/>
</dbReference>
<gene>
    <name evidence="6" type="ORF">DME_LOCUS3633</name>
</gene>
<dbReference type="OrthoDB" id="9977282at2759"/>
<dbReference type="Gene3D" id="1.10.150.780">
    <property type="entry name" value="Vps16, C-terminal region"/>
    <property type="match status" value="1"/>
</dbReference>
<dbReference type="GO" id="GO:0005770">
    <property type="term" value="C:late endosome"/>
    <property type="evidence" value="ECO:0007669"/>
    <property type="project" value="UniProtKB-SubCell"/>
</dbReference>
<dbReference type="Proteomes" id="UP000038040">
    <property type="component" value="Unplaced"/>
</dbReference>
<organism evidence="7 9">
    <name type="scientific">Dracunculus medinensis</name>
    <name type="common">Guinea worm</name>
    <dbReference type="NCBI Taxonomy" id="318479"/>
    <lineage>
        <taxon>Eukaryota</taxon>
        <taxon>Metazoa</taxon>
        <taxon>Ecdysozoa</taxon>
        <taxon>Nematoda</taxon>
        <taxon>Chromadorea</taxon>
        <taxon>Rhabditida</taxon>
        <taxon>Spirurina</taxon>
        <taxon>Dracunculoidea</taxon>
        <taxon>Dracunculidae</taxon>
        <taxon>Dracunculus</taxon>
    </lineage>
</organism>
<dbReference type="STRING" id="318479.A0A0N4UQ44"/>
<dbReference type="AlphaFoldDB" id="A0A0N4UQ44"/>
<evidence type="ECO:0000313" key="8">
    <source>
        <dbReference type="Proteomes" id="UP000274756"/>
    </source>
</evidence>
<evidence type="ECO:0000256" key="4">
    <source>
        <dbReference type="ARBA" id="ARBA00022753"/>
    </source>
</evidence>
<dbReference type="GO" id="GO:0007034">
    <property type="term" value="P:vacuolar transport"/>
    <property type="evidence" value="ECO:0007669"/>
    <property type="project" value="TreeGrafter"/>
</dbReference>
<dbReference type="Proteomes" id="UP000274756">
    <property type="component" value="Unassembled WGS sequence"/>
</dbReference>
<reference evidence="9" key="1">
    <citation type="submission" date="2017-02" db="UniProtKB">
        <authorList>
            <consortium name="WormBaseParasite"/>
        </authorList>
    </citation>
    <scope>IDENTIFICATION</scope>
</reference>
<dbReference type="EMBL" id="UYYG01000160">
    <property type="protein sequence ID" value="VDN53660.1"/>
    <property type="molecule type" value="Genomic_DNA"/>
</dbReference>
<dbReference type="PANTHER" id="PTHR13364">
    <property type="entry name" value="DEFECTIVE SPERMATOGENESIS PROTEIN 39"/>
    <property type="match status" value="1"/>
</dbReference>
<name>A0A0N4UQ44_DRAME</name>
<dbReference type="GO" id="GO:0005769">
    <property type="term" value="C:early endosome"/>
    <property type="evidence" value="ECO:0007669"/>
    <property type="project" value="UniProtKB-SubCell"/>
</dbReference>
<sequence>MEIHRKFTFDNPEDSYWNANGPANSSLFDEVPFNINAAAARNALEDLFESQVRFKNEKVASEDGSIYRDDYGHTLTNDHISLKLKVSEQETEIPSVTHIKAIPSAASIVSESSAGSFSSEPTTQLDYLRLKSEHRKLQKHLEYVRHERYRPAEPSVTVRRLICGEPVSFDLYRSKEDKMDLLDAAVDSLDGNAIIAVVLFLQRTLSERLFREILLENVVATTHYLSYLKQIKDYNQIIITLMSLGRYIEASMLELSIACNQKISEDRIQCLKCCFSKFIQSPTEHESHEAKLLSEHISLLERQIAIDANDEMECREDKEEKFEEFRKIASSLIQQPLLTTIYYCCFYHYDLAVNSFASPLSLKEVFQVTEKQYVWMAVSALSALRRWFDIERILTEKRSLSDSKIICPFGWNHLFAIILQNGEPPKEILCKLLRAIPSLKERRQFAELFVGGSDVVIECLLAQKDRINLKNFTAKLSPHTAETSKAVNAVNNIVSFFLFWMSFLYIKLHTNHTLAT</sequence>
<dbReference type="InterPro" id="IPR038132">
    <property type="entry name" value="Vps16_C_sf"/>
</dbReference>
<keyword evidence="5" id="KW-0968">Cytoplasmic vesicle</keyword>
<proteinExistence type="predicted"/>
<evidence type="ECO:0000256" key="3">
    <source>
        <dbReference type="ARBA" id="ARBA00004603"/>
    </source>
</evidence>
<reference evidence="6 8" key="2">
    <citation type="submission" date="2018-11" db="EMBL/GenBank/DDBJ databases">
        <authorList>
            <consortium name="Pathogen Informatics"/>
        </authorList>
    </citation>
    <scope>NUCLEOTIDE SEQUENCE [LARGE SCALE GENOMIC DNA]</scope>
</reference>
<evidence type="ECO:0000313" key="9">
    <source>
        <dbReference type="WBParaSite" id="DME_0001011101-mRNA-1"/>
    </source>
</evidence>